<dbReference type="Pfam" id="PF00067">
    <property type="entry name" value="p450"/>
    <property type="match status" value="2"/>
</dbReference>
<proteinExistence type="inferred from homology"/>
<keyword evidence="1 2" id="KW-0349">Heme</keyword>
<keyword evidence="1 2" id="KW-0479">Metal-binding</keyword>
<feature type="binding site" description="axial binding residue" evidence="1">
    <location>
        <position position="388"/>
    </location>
    <ligand>
        <name>heme</name>
        <dbReference type="ChEBI" id="CHEBI:30413"/>
    </ligand>
    <ligandPart>
        <name>Fe</name>
        <dbReference type="ChEBI" id="CHEBI:18248"/>
    </ligandPart>
</feature>
<dbReference type="InterPro" id="IPR002401">
    <property type="entry name" value="Cyt_P450_E_grp-I"/>
</dbReference>
<dbReference type="AlphaFoldDB" id="A0A9X3MT80"/>
<dbReference type="PANTHER" id="PTHR24301:SF2">
    <property type="entry name" value="THROMBOXANE-A SYNTHASE"/>
    <property type="match status" value="1"/>
</dbReference>
<comment type="cofactor">
    <cofactor evidence="1">
        <name>heme</name>
        <dbReference type="ChEBI" id="CHEBI:30413"/>
    </cofactor>
</comment>
<dbReference type="Gene3D" id="1.10.630.10">
    <property type="entry name" value="Cytochrome P450"/>
    <property type="match status" value="1"/>
</dbReference>
<dbReference type="InterPro" id="IPR001128">
    <property type="entry name" value="Cyt_P450"/>
</dbReference>
<dbReference type="InterPro" id="IPR036396">
    <property type="entry name" value="Cyt_P450_sf"/>
</dbReference>
<evidence type="ECO:0000313" key="4">
    <source>
        <dbReference type="Proteomes" id="UP001149140"/>
    </source>
</evidence>
<comment type="similarity">
    <text evidence="2">Belongs to the cytochrome P450 family.</text>
</comment>
<protein>
    <submittedName>
        <fullName evidence="3">Cytochrome P450</fullName>
    </submittedName>
</protein>
<dbReference type="GO" id="GO:0004497">
    <property type="term" value="F:monooxygenase activity"/>
    <property type="evidence" value="ECO:0007669"/>
    <property type="project" value="UniProtKB-KW"/>
</dbReference>
<dbReference type="InterPro" id="IPR017972">
    <property type="entry name" value="Cyt_P450_CS"/>
</dbReference>
<gene>
    <name evidence="3" type="ORF">OM076_10985</name>
</gene>
<evidence type="ECO:0000256" key="2">
    <source>
        <dbReference type="RuleBase" id="RU000461"/>
    </source>
</evidence>
<evidence type="ECO:0000313" key="3">
    <source>
        <dbReference type="EMBL" id="MDA0160790.1"/>
    </source>
</evidence>
<organism evidence="3 4">
    <name type="scientific">Solirubrobacter ginsenosidimutans</name>
    <dbReference type="NCBI Taxonomy" id="490573"/>
    <lineage>
        <taxon>Bacteria</taxon>
        <taxon>Bacillati</taxon>
        <taxon>Actinomycetota</taxon>
        <taxon>Thermoleophilia</taxon>
        <taxon>Solirubrobacterales</taxon>
        <taxon>Solirubrobacteraceae</taxon>
        <taxon>Solirubrobacter</taxon>
    </lineage>
</organism>
<accession>A0A9X3MT80</accession>
<keyword evidence="4" id="KW-1185">Reference proteome</keyword>
<dbReference type="EMBL" id="JAPDOD010000007">
    <property type="protein sequence ID" value="MDA0160790.1"/>
    <property type="molecule type" value="Genomic_DNA"/>
</dbReference>
<name>A0A9X3MT80_9ACTN</name>
<reference evidence="3" key="1">
    <citation type="submission" date="2022-10" db="EMBL/GenBank/DDBJ databases">
        <title>The WGS of Solirubrobacter ginsenosidimutans DSM 21036.</title>
        <authorList>
            <person name="Jiang Z."/>
        </authorList>
    </citation>
    <scope>NUCLEOTIDE SEQUENCE</scope>
    <source>
        <strain evidence="3">DSM 21036</strain>
    </source>
</reference>
<dbReference type="PANTHER" id="PTHR24301">
    <property type="entry name" value="THROMBOXANE-A SYNTHASE"/>
    <property type="match status" value="1"/>
</dbReference>
<comment type="caution">
    <text evidence="3">The sequence shown here is derived from an EMBL/GenBank/DDBJ whole genome shotgun (WGS) entry which is preliminary data.</text>
</comment>
<keyword evidence="2" id="KW-0503">Monooxygenase</keyword>
<sequence length="441" mass="49438">MLTEAATRTLADLPGPRGLPGAGNALQLKADRLHLKLEEWAQAHGPIFRFAIGRRTIVVFGEADPINAMLRERPDGFRRWTEIESVFRELGIHGVFSSEGADWKRQRRLAVTALNTDHLRRYYEIIRACTERLHGVLETAARAGEPYDIQSAFMAYTADITAWLAFGYDLNTLERETELQQHLERVLPLVSRRISAPFPYWRIVTPPKDRAALRSLAELRVAVAQFIGQARGRIAAHPDEPPRNFLESMLLAEESYTDEEVFGNVLTMLLAGEDTTAHSLAWTSWYMASSPALQEILFTEARDILGQDTHARDPQTADRFEHADATLRETIRMKSAAPLLFLEPLHDTTVGGVELPKGTHVIGLSRYAEADAADEKRQLAFGAGPRFCPGRNLALLEARSALAMLARNFEVSLPPNAPEVEERFGFTMSAHGLKVLLRERR</sequence>
<dbReference type="GO" id="GO:0005506">
    <property type="term" value="F:iron ion binding"/>
    <property type="evidence" value="ECO:0007669"/>
    <property type="project" value="InterPro"/>
</dbReference>
<keyword evidence="1 2" id="KW-0408">Iron</keyword>
<dbReference type="PRINTS" id="PR00463">
    <property type="entry name" value="EP450I"/>
</dbReference>
<dbReference type="GO" id="GO:0016705">
    <property type="term" value="F:oxidoreductase activity, acting on paired donors, with incorporation or reduction of molecular oxygen"/>
    <property type="evidence" value="ECO:0007669"/>
    <property type="project" value="InterPro"/>
</dbReference>
<dbReference type="PROSITE" id="PS00086">
    <property type="entry name" value="CYTOCHROME_P450"/>
    <property type="match status" value="1"/>
</dbReference>
<dbReference type="Proteomes" id="UP001149140">
    <property type="component" value="Unassembled WGS sequence"/>
</dbReference>
<dbReference type="GO" id="GO:0020037">
    <property type="term" value="F:heme binding"/>
    <property type="evidence" value="ECO:0007669"/>
    <property type="project" value="InterPro"/>
</dbReference>
<dbReference type="RefSeq" id="WP_270039852.1">
    <property type="nucleotide sequence ID" value="NZ_JAPDOD010000007.1"/>
</dbReference>
<evidence type="ECO:0000256" key="1">
    <source>
        <dbReference type="PIRSR" id="PIRSR602401-1"/>
    </source>
</evidence>
<dbReference type="SUPFAM" id="SSF48264">
    <property type="entry name" value="Cytochrome P450"/>
    <property type="match status" value="1"/>
</dbReference>
<keyword evidence="2" id="KW-0560">Oxidoreductase</keyword>
<dbReference type="PRINTS" id="PR00385">
    <property type="entry name" value="P450"/>
</dbReference>